<accession>A0AAD5XAY3</accession>
<name>A0AAD5XAY3_9FUNG</name>
<gene>
    <name evidence="2" type="ORF">HK100_007776</name>
</gene>
<dbReference type="EMBL" id="JADGJH010003691">
    <property type="protein sequence ID" value="KAJ3089374.1"/>
    <property type="molecule type" value="Genomic_DNA"/>
</dbReference>
<comment type="caution">
    <text evidence="2">The sequence shown here is derived from an EMBL/GenBank/DDBJ whole genome shotgun (WGS) entry which is preliminary data.</text>
</comment>
<evidence type="ECO:0000313" key="3">
    <source>
        <dbReference type="Proteomes" id="UP001211907"/>
    </source>
</evidence>
<dbReference type="AlphaFoldDB" id="A0AAD5XAY3"/>
<keyword evidence="3" id="KW-1185">Reference proteome</keyword>
<dbReference type="Proteomes" id="UP001211907">
    <property type="component" value="Unassembled WGS sequence"/>
</dbReference>
<protein>
    <submittedName>
        <fullName evidence="2">Uncharacterized protein</fullName>
    </submittedName>
</protein>
<feature type="compositionally biased region" description="Polar residues" evidence="1">
    <location>
        <begin position="285"/>
        <end position="296"/>
    </location>
</feature>
<reference evidence="2" key="1">
    <citation type="submission" date="2020-05" db="EMBL/GenBank/DDBJ databases">
        <title>Phylogenomic resolution of chytrid fungi.</title>
        <authorList>
            <person name="Stajich J.E."/>
            <person name="Amses K."/>
            <person name="Simmons R."/>
            <person name="Seto K."/>
            <person name="Myers J."/>
            <person name="Bonds A."/>
            <person name="Quandt C.A."/>
            <person name="Barry K."/>
            <person name="Liu P."/>
            <person name="Grigoriev I."/>
            <person name="Longcore J.E."/>
            <person name="James T.Y."/>
        </authorList>
    </citation>
    <scope>NUCLEOTIDE SEQUENCE</scope>
    <source>
        <strain evidence="2">JEL0513</strain>
    </source>
</reference>
<feature type="region of interest" description="Disordered" evidence="1">
    <location>
        <begin position="275"/>
        <end position="296"/>
    </location>
</feature>
<evidence type="ECO:0000313" key="2">
    <source>
        <dbReference type="EMBL" id="KAJ3089374.1"/>
    </source>
</evidence>
<evidence type="ECO:0000256" key="1">
    <source>
        <dbReference type="SAM" id="MobiDB-lite"/>
    </source>
</evidence>
<proteinExistence type="predicted"/>
<organism evidence="2 3">
    <name type="scientific">Physocladia obscura</name>
    <dbReference type="NCBI Taxonomy" id="109957"/>
    <lineage>
        <taxon>Eukaryota</taxon>
        <taxon>Fungi</taxon>
        <taxon>Fungi incertae sedis</taxon>
        <taxon>Chytridiomycota</taxon>
        <taxon>Chytridiomycota incertae sedis</taxon>
        <taxon>Chytridiomycetes</taxon>
        <taxon>Chytridiales</taxon>
        <taxon>Chytriomycetaceae</taxon>
        <taxon>Physocladia</taxon>
    </lineage>
</organism>
<sequence length="296" mass="33041">MILSYPSISSFNQEVLAILLLLTDTDSNILLTDSDNSCETAPLNILILDAILEFADAAFPKKAPSSSQSSFSAAASTSTLLWSLHPFLLATLSRHYFRVFHPYITILIAWTRREIRGMISLCLSSDSAYFSAPDYLWASSLIEDVNGFNWPSSSLFAKEGDSALLKRVADLKNRWKTMFLQMSTTVSASIADNLDCFTSRQVLIDIIENQLKWLRIEIANANLDSLKLRRMSTLCDLSLDDIVECLLPLLTPITKAIHLRDLDGLDYAFSLPNPSSETKRRSLVSPMSDSLTNRVC</sequence>